<feature type="transmembrane region" description="Helical" evidence="1">
    <location>
        <begin position="55"/>
        <end position="77"/>
    </location>
</feature>
<protein>
    <submittedName>
        <fullName evidence="2">Uncharacterized protein</fullName>
    </submittedName>
</protein>
<dbReference type="AlphaFoldDB" id="A0A7J7K5J0"/>
<reference evidence="2" key="1">
    <citation type="submission" date="2020-06" db="EMBL/GenBank/DDBJ databases">
        <title>Draft genome of Bugula neritina, a colonial animal packing powerful symbionts and potential medicines.</title>
        <authorList>
            <person name="Rayko M."/>
        </authorList>
    </citation>
    <scope>NUCLEOTIDE SEQUENCE [LARGE SCALE GENOMIC DNA]</scope>
    <source>
        <strain evidence="2">Kwan_BN1</strain>
    </source>
</reference>
<accession>A0A7J7K5J0</accession>
<evidence type="ECO:0000313" key="2">
    <source>
        <dbReference type="EMBL" id="KAF6032878.1"/>
    </source>
</evidence>
<organism evidence="2 3">
    <name type="scientific">Bugula neritina</name>
    <name type="common">Brown bryozoan</name>
    <name type="synonym">Sertularia neritina</name>
    <dbReference type="NCBI Taxonomy" id="10212"/>
    <lineage>
        <taxon>Eukaryota</taxon>
        <taxon>Metazoa</taxon>
        <taxon>Spiralia</taxon>
        <taxon>Lophotrochozoa</taxon>
        <taxon>Bryozoa</taxon>
        <taxon>Gymnolaemata</taxon>
        <taxon>Cheilostomatida</taxon>
        <taxon>Flustrina</taxon>
        <taxon>Buguloidea</taxon>
        <taxon>Bugulidae</taxon>
        <taxon>Bugula</taxon>
    </lineage>
</organism>
<keyword evidence="1" id="KW-0812">Transmembrane</keyword>
<gene>
    <name evidence="2" type="ORF">EB796_008808</name>
</gene>
<dbReference type="Proteomes" id="UP000593567">
    <property type="component" value="Unassembled WGS sequence"/>
</dbReference>
<keyword evidence="1" id="KW-1133">Transmembrane helix</keyword>
<sequence>MGISHRAAHNIVHKKLAFNKVSVRWVPKMLTDVYKVQRLMAAGEWMRRLRKTEELGWEVLVHLLIVQIWHQMISIFLNH</sequence>
<proteinExistence type="predicted"/>
<name>A0A7J7K5J0_BUGNE</name>
<evidence type="ECO:0000313" key="3">
    <source>
        <dbReference type="Proteomes" id="UP000593567"/>
    </source>
</evidence>
<dbReference type="EMBL" id="VXIV02001470">
    <property type="protein sequence ID" value="KAF6032878.1"/>
    <property type="molecule type" value="Genomic_DNA"/>
</dbReference>
<keyword evidence="3" id="KW-1185">Reference proteome</keyword>
<evidence type="ECO:0000256" key="1">
    <source>
        <dbReference type="SAM" id="Phobius"/>
    </source>
</evidence>
<keyword evidence="1" id="KW-0472">Membrane</keyword>
<dbReference type="OrthoDB" id="10018757at2759"/>
<comment type="caution">
    <text evidence="2">The sequence shown here is derived from an EMBL/GenBank/DDBJ whole genome shotgun (WGS) entry which is preliminary data.</text>
</comment>